<feature type="domain" description="Cadherin" evidence="11">
    <location>
        <begin position="2808"/>
        <end position="2916"/>
    </location>
</feature>
<evidence type="ECO:0000256" key="8">
    <source>
        <dbReference type="ARBA" id="ARBA00023026"/>
    </source>
</evidence>
<feature type="domain" description="Cadherin" evidence="11">
    <location>
        <begin position="1853"/>
        <end position="1956"/>
    </location>
</feature>
<feature type="domain" description="Cadherin" evidence="11">
    <location>
        <begin position="2707"/>
        <end position="2814"/>
    </location>
</feature>
<dbReference type="Pfam" id="PF00353">
    <property type="entry name" value="HemolysinCabind"/>
    <property type="match status" value="9"/>
</dbReference>
<evidence type="ECO:0000313" key="13">
    <source>
        <dbReference type="Proteomes" id="UP001228905"/>
    </source>
</evidence>
<dbReference type="SUPFAM" id="SSF51120">
    <property type="entry name" value="beta-Roll"/>
    <property type="match status" value="4"/>
</dbReference>
<dbReference type="PROSITE" id="PS00330">
    <property type="entry name" value="HEMOLYSIN_CALCIUM"/>
    <property type="match status" value="7"/>
</dbReference>
<dbReference type="Proteomes" id="UP001228905">
    <property type="component" value="Unassembled WGS sequence"/>
</dbReference>
<evidence type="ECO:0000256" key="5">
    <source>
        <dbReference type="ARBA" id="ARBA00022737"/>
    </source>
</evidence>
<evidence type="ECO:0000256" key="9">
    <source>
        <dbReference type="ARBA" id="ARBA00023136"/>
    </source>
</evidence>
<comment type="subcellular location">
    <subcellularLocation>
        <location evidence="1">Membrane</location>
        <topology evidence="1">Single-pass membrane protein</topology>
    </subcellularLocation>
</comment>
<feature type="region of interest" description="Disordered" evidence="10">
    <location>
        <begin position="891"/>
        <end position="957"/>
    </location>
</feature>
<feature type="domain" description="Cadherin" evidence="11">
    <location>
        <begin position="2605"/>
        <end position="2708"/>
    </location>
</feature>
<dbReference type="PRINTS" id="PR00205">
    <property type="entry name" value="CADHERIN"/>
</dbReference>
<evidence type="ECO:0000256" key="3">
    <source>
        <dbReference type="ARBA" id="ARBA00022692"/>
    </source>
</evidence>
<dbReference type="InterPro" id="IPR001343">
    <property type="entry name" value="Hemolysn_Ca-bd"/>
</dbReference>
<evidence type="ECO:0000256" key="6">
    <source>
        <dbReference type="ARBA" id="ARBA00022837"/>
    </source>
</evidence>
<name>A0ABU0IM55_9CAUL</name>
<keyword evidence="6" id="KW-0106">Calcium</keyword>
<organism evidence="12 13">
    <name type="scientific">Caulobacter ginsengisoli</name>
    <dbReference type="NCBI Taxonomy" id="400775"/>
    <lineage>
        <taxon>Bacteria</taxon>
        <taxon>Pseudomonadati</taxon>
        <taxon>Pseudomonadota</taxon>
        <taxon>Alphaproteobacteria</taxon>
        <taxon>Caulobacterales</taxon>
        <taxon>Caulobacteraceae</taxon>
        <taxon>Caulobacter</taxon>
    </lineage>
</organism>
<evidence type="ECO:0000259" key="11">
    <source>
        <dbReference type="PROSITE" id="PS50268"/>
    </source>
</evidence>
<dbReference type="PANTHER" id="PTHR24027:SF422">
    <property type="entry name" value="CADHERIN DOMAIN-CONTAINING PROTEIN"/>
    <property type="match status" value="1"/>
</dbReference>
<keyword evidence="13" id="KW-1185">Reference proteome</keyword>
<dbReference type="SUPFAM" id="SSF49313">
    <property type="entry name" value="Cadherin-like"/>
    <property type="match status" value="15"/>
</dbReference>
<feature type="domain" description="Cadherin" evidence="11">
    <location>
        <begin position="3134"/>
        <end position="3240"/>
    </location>
</feature>
<evidence type="ECO:0000256" key="7">
    <source>
        <dbReference type="ARBA" id="ARBA00022989"/>
    </source>
</evidence>
<reference evidence="12 13" key="1">
    <citation type="submission" date="2023-07" db="EMBL/GenBank/DDBJ databases">
        <title>Genomic Encyclopedia of Type Strains, Phase IV (KMG-IV): sequencing the most valuable type-strain genomes for metagenomic binning, comparative biology and taxonomic classification.</title>
        <authorList>
            <person name="Goeker M."/>
        </authorList>
    </citation>
    <scope>NUCLEOTIDE SEQUENCE [LARGE SCALE GENOMIC DNA]</scope>
    <source>
        <strain evidence="12 13">DSM 18695</strain>
    </source>
</reference>
<dbReference type="Pfam" id="PF00028">
    <property type="entry name" value="Cadherin"/>
    <property type="match status" value="15"/>
</dbReference>
<feature type="domain" description="Cadherin" evidence="11">
    <location>
        <begin position="1649"/>
        <end position="1758"/>
    </location>
</feature>
<dbReference type="InterPro" id="IPR018511">
    <property type="entry name" value="Hemolysin-typ_Ca-bd_CS"/>
</dbReference>
<dbReference type="InterPro" id="IPR010566">
    <property type="entry name" value="Haemolys_ca-bd"/>
</dbReference>
<dbReference type="Gene3D" id="2.150.10.10">
    <property type="entry name" value="Serralysin-like metalloprotease, C-terminal"/>
    <property type="match status" value="8"/>
</dbReference>
<feature type="domain" description="Cadherin" evidence="11">
    <location>
        <begin position="2056"/>
        <end position="2164"/>
    </location>
</feature>
<keyword evidence="2" id="KW-0800">Toxin</keyword>
<feature type="domain" description="Cadherin" evidence="11">
    <location>
        <begin position="1955"/>
        <end position="2057"/>
    </location>
</feature>
<dbReference type="PANTHER" id="PTHR24027">
    <property type="entry name" value="CADHERIN-23"/>
    <property type="match status" value="1"/>
</dbReference>
<keyword evidence="8" id="KW-0843">Virulence</keyword>
<dbReference type="InterPro" id="IPR006644">
    <property type="entry name" value="Cadg"/>
</dbReference>
<keyword evidence="5" id="KW-0677">Repeat</keyword>
<keyword evidence="3" id="KW-0812">Transmembrane</keyword>
<comment type="caution">
    <text evidence="12">The sequence shown here is derived from an EMBL/GenBank/DDBJ whole genome shotgun (WGS) entry which is preliminary data.</text>
</comment>
<dbReference type="CDD" id="cd11304">
    <property type="entry name" value="Cadherin_repeat"/>
    <property type="match status" value="15"/>
</dbReference>
<feature type="domain" description="Cadherin" evidence="11">
    <location>
        <begin position="1752"/>
        <end position="1854"/>
    </location>
</feature>
<dbReference type="PROSITE" id="PS50268">
    <property type="entry name" value="CADHERIN_2"/>
    <property type="match status" value="16"/>
</dbReference>
<gene>
    <name evidence="12" type="ORF">QO010_000228</name>
</gene>
<dbReference type="NCBIfam" id="NF012211">
    <property type="entry name" value="tand_rpt_95"/>
    <property type="match status" value="1"/>
</dbReference>
<dbReference type="InterPro" id="IPR039808">
    <property type="entry name" value="Cadherin"/>
</dbReference>
<sequence>MGGEDAIAFGIGITMADIILRRSGTSGTPGNDLIIQLTAKNTAGLDIPTGDELTIKNWFVTANRVEWLRFADGDEFRIGDIVTFIVGTGASDVILGTSGADFIYAGGGNDIVHALQDRDFVAGGTGNDFVTGDSDEDLVIGGVGNDDAVGGGGNDTVSGDAGDDIVYGGAGSDILSGGKGNDTVVGGAGDDIIEFKRGDGQDTLIDEYADNWELVSTESGGTTTFSNGYNIDADGHITKGGVTYFDGQTWSGSFKFDDSDHKTYRWIGPVSGATAVNSGTDVLEFGIGIDIQDLQFRQSGNDLRIAITDENSETVFDAATDGLTIKDWFGTAGHSIETMVFAAVGKVGLTSTAAPTGYSTLKGGTSGADTLTGTGSGDWITGNEGDDDISGGDALDLLVGGAGDDHLKGGASTDVLYGGAGDDILDGGLGGMTSLDATNRLFGGDGFDMASYQSEPEHWAGEAPLLPEITGVTVYLADTTRDSSLSGDWVNNVRGWSLDGFNSIEGLEGSNYNDRLYGNAADDVLRGMAGNDVLQGGAGNDDYEYNRGDGADTVKDAVQSIQTINYSDVGDISSTTPYYYVWNTIGFVEAIEGQRYRYELNIYDRATGELVYAGWEEYSTQYRNITRPPASPGSVVAYPLESGGGWSGAADVVSSIVVGPGGGRLYPGSAIRVGSTTGNAGSDTLRMGTGIGLSDLTFTKTGNDLVISLGGGDSVTLKDQFNTDGSINADRAVESLTLADGLVMDLTHLVLPGGTAGTSNDLVLGDSGGNTLQGGDGNDTIYGGAGADELQGGAGDDVLEGGAGGDALKGGADRVSAGLDPVGTERYGDTIRYLGSSAAVTINLATGSATGGDAQGDTIELDASSVSTIENVMGSDGYGDSLTGDSRRNRLAGMGGNDTLHGGAGDDVLNGGEGADSLYGEDGVDGISGDAGNDQAWGGAGADRIDGGAGDDVLRGEDDDDVLTAGAGTDTLYGGAGVDHLYGGDGADDLHGGDGNDLVIGDAGNDTLAGEAGDDDYVFGANNDVDTIVDASGVNKIGITGVQANQIWLSQSGNDLKIGVIGGTTRITVTNYFTSGGAAHFDRIEIDGNTLFLAHATDLIQAMTAVSVSPPTVMSEQMVTTISPFWHAGSDARPAVANQSVSTQWNKTLAGAVLATDDDDNIASYEKATEPQSGTLTLDSSGSWTYTPTASAVGSDYFDIKVTDAKGHWVIQRVNVNLTAPPAAPTFSQSATIRNESASTTSLTTVATLTSSQTGGTPTWTLDDPWSWFSVSGNVLSLKAGLTLDYETLAAGAASGYWTLEDSDSDGLMEVAYTIHVHSNLSGVSSADAAITYRLENVNETPGVAAQTFTVNENAGANVVVGTVLSTDPDTGAWADPRYAITGGADASAFTINATTGALTLTSSANYEAKSSYSLTVTATDHGGTGLSASNTVTVNVTNVNEAPTIAPQTFSVAENAGANYVVGTVASSDLDSGTFANPRYAITGGTDASAFTINATTGALTLISSANYESKSSYSLTVTVQDTGGTGLTAYNTITVNVTNVNETPSISAQSFNLAENAGANAVVGTVTSSDLDSGTFANPRYAITGGADAAAFSINATTGVLTKNTSADYEAKSSYSLTVTVQDTGGTGLTASNTITVNITDVNETPTISPQTLSVNENTAASYALSPALTSSDPDVGTYANPYYTISGTDAAAFTINATTGVLTLVSPANYEAKSSYSLSVTVQDTGGSGLSATAAVTVNVNDVNEQITVTSGQAFTVADAASVGTSVGVVAWSDLDTATVNKSPYFSLSGADSSVFSINQTTGEITVGGTLTPGKTSYTFNVTAVDHSGTGTTSTQSVTISLTDTNHAPAVSAQSFSINENSALNSSVGTVAWTDSDTLSGNRDPRFAISGTDAASFTIDTMTGEIRLNTALNYETKSSYTFTVTVTDRAGLGLATSNTMTVNVGNLNETPVISAQTFSINENAGANATVGTVSASDPDAGANGTLSYSLTGTDAAAFTINATTGALTKNTSADYDTKSSYSFNVVATDNSGSGLSASAPITVNINDLNEAPTVGAQSLSVNENVSTGTAVGTVTASDADANSANRNLRYALSGTGASNFSIDATTGAITTAAALNYESAAAYNLTLTVTDQGGSGLSSTAALTINIGNLSEAGVDSAPSVSQTDYTRNEGTVSTATTIATLTSTQTGTATYSISSDPLGLFQIVGNALKLNAQTLNFETLAANGAASWWTLEDSDSDGNMEFVYTVKVRSAVGGVNSFESAVQYRVEDVNEAPSIPSQSFTVAEHVAAGSVVGTINWTDIDTQANNQNPYFWLTGTDAAAFTVNSSTGVISIVNSPDYAIKSTYSVTLNLKDRNNTGLSATRVVNITVSDVNEAPTIAAGQVFSVDENSGTGATVGTIGWSDPDVITANRNPRFSISGTDASKFRIGTTTGIITTFGGGLDYETKSSYTLTVTITDSGGAGLSYSQTFTINLNDLADSADSAPTYSQSVTMQGEGATTSTTIATLTATQTGGTATFAEYSDPLDWFTVSGGNLVLRSGLTLDFETLAASTPAAYWTLSDSDSDGLMEFAYGVKVTSTVNSVTSQPSSYIWYRIEDVNEAPAVSPQTFSIAESATTGAVVGTVAWSDPDTQTSTRDPRFAISGTDAAAFSINATTGQITLASGVNYEAKSSYSFTVTVTDRAGAGIATSQTITVNLTDVNEAPTISAQTFSVAENAGANAAVGTVVSSDPDTGTFANPRYSLSGTDAAAFTINATTGALTMNSSANYEVKSSYSLNVTVQDTGGTGLSQSAAITVNVTDVNETPTTTAQSFSVNENVSTGTVVGTVTADDLDTASGNRNLRYALSGTGSSLFSINATTGQINTAGALDYETTASYSLTLTVTDQGGSGLSTTGAITINIGNLSESGVDSAPTFSQTNSMRNEGASALTTVGTITTTQTGGTATYSIANDPLSYFSISGNTVSLKAGLTLDFETLAAMAGNGYITLTDADTDGIKEATYTIQVRSTVGGVDSQTTGVLYRIEDVNEAPSIPTQTFYVDEYSTSGTSVGTISVTDPDSQSYNRDFRYSLSGADASAFLINNTTGEITVNGALAYATKSSYTVTVTAQDKAGTGLTTSKSIIIHVNDVNEAPTITSGQVFAVDENSATGTVVGSLAWSDPDVLNVNRNPRFSLSGADAAKFRIGATTGIITTFGGGLDYETKSSYSFNVTIIDSGGTGLSYTQSVTINLNNLSEGAPPIVLDLDGDGVELVAPSASSARFDLDGDGDADRAGWVGADDGFLALDRNGDGLISGIGEISFVSDKAGANSDLEGLAAFDTDGDGWLDAGDADYARFRVWQDVNQDGVSQASELRTLAQAGITGVSLAGVATGAADAGGRDNVIQATSVYRRADGSTGQVGDVRLGYDELMLTQVLAQDLKAANVVDAATDLDHATRRPGLGGGGYWGDWQSLASIQTEDALSASVADQAPAAASATLRIDPMIQKAASPTADAPAGVSPVAPKAEAAVGGAGPLASASLNVDTGDASPGAVNRTAKNRSPAQQIRDALAPIDPVVPVNGGDELMPSGRGMSQAAFQLGGQADSGARQGLGYASWQGPVGADYDGLVTAGQQGSALTAGITLAETNRFKMIQAMASFAPAASAEMDAKDSKLHDRKAMELLTALPQQKAFG</sequence>
<feature type="domain" description="Cadherin" evidence="11">
    <location>
        <begin position="2381"/>
        <end position="2489"/>
    </location>
</feature>
<dbReference type="SMART" id="SM00736">
    <property type="entry name" value="CADG"/>
    <property type="match status" value="8"/>
</dbReference>
<feature type="domain" description="Cadherin" evidence="11">
    <location>
        <begin position="1547"/>
        <end position="1654"/>
    </location>
</feature>
<dbReference type="SMART" id="SM00112">
    <property type="entry name" value="CA"/>
    <property type="match status" value="15"/>
</dbReference>
<feature type="domain" description="Cadherin" evidence="11">
    <location>
        <begin position="1343"/>
        <end position="1450"/>
    </location>
</feature>
<evidence type="ECO:0000256" key="4">
    <source>
        <dbReference type="ARBA" id="ARBA00022729"/>
    </source>
</evidence>
<keyword evidence="4" id="KW-0732">Signal</keyword>
<dbReference type="InterPro" id="IPR003995">
    <property type="entry name" value="RTX_toxin_determinant-A"/>
</dbReference>
<protein>
    <submittedName>
        <fullName evidence="12">Ca2+-binding RTX toxin-like protein</fullName>
    </submittedName>
</protein>
<feature type="domain" description="Cadherin" evidence="11">
    <location>
        <begin position="1445"/>
        <end position="1548"/>
    </location>
</feature>
<evidence type="ECO:0000256" key="2">
    <source>
        <dbReference type="ARBA" id="ARBA00022656"/>
    </source>
</evidence>
<accession>A0ABU0IM55</accession>
<dbReference type="EMBL" id="JAUSVS010000001">
    <property type="protein sequence ID" value="MDQ0462480.1"/>
    <property type="molecule type" value="Genomic_DNA"/>
</dbReference>
<keyword evidence="7" id="KW-1133">Transmembrane helix</keyword>
<evidence type="ECO:0000256" key="10">
    <source>
        <dbReference type="SAM" id="MobiDB-lite"/>
    </source>
</evidence>
<evidence type="ECO:0000313" key="12">
    <source>
        <dbReference type="EMBL" id="MDQ0462480.1"/>
    </source>
</evidence>
<dbReference type="Pfam" id="PF06594">
    <property type="entry name" value="HCBP_related"/>
    <property type="match status" value="2"/>
</dbReference>
<evidence type="ECO:0000256" key="1">
    <source>
        <dbReference type="ARBA" id="ARBA00004167"/>
    </source>
</evidence>
<dbReference type="Pfam" id="PF17963">
    <property type="entry name" value="Big_9"/>
    <property type="match status" value="1"/>
</dbReference>
<proteinExistence type="predicted"/>
<feature type="domain" description="Cadherin" evidence="11">
    <location>
        <begin position="2925"/>
        <end position="3032"/>
    </location>
</feature>
<dbReference type="PRINTS" id="PR01488">
    <property type="entry name" value="RTXTOXINA"/>
</dbReference>
<dbReference type="InterPro" id="IPR002126">
    <property type="entry name" value="Cadherin-like_dom"/>
</dbReference>
<feature type="domain" description="Cadherin" evidence="11">
    <location>
        <begin position="3031"/>
        <end position="3134"/>
    </location>
</feature>
<dbReference type="PRINTS" id="PR00313">
    <property type="entry name" value="CABNDNGRPT"/>
</dbReference>
<dbReference type="InterPro" id="IPR011049">
    <property type="entry name" value="Serralysin-like_metalloprot_C"/>
</dbReference>
<dbReference type="InterPro" id="IPR015919">
    <property type="entry name" value="Cadherin-like_sf"/>
</dbReference>
<feature type="region of interest" description="Disordered" evidence="10">
    <location>
        <begin position="3517"/>
        <end position="3542"/>
    </location>
</feature>
<dbReference type="RefSeq" id="WP_307344827.1">
    <property type="nucleotide sequence ID" value="NZ_JAUSVS010000001.1"/>
</dbReference>
<keyword evidence="9" id="KW-0472">Membrane</keyword>
<dbReference type="Gene3D" id="2.60.40.60">
    <property type="entry name" value="Cadherins"/>
    <property type="match status" value="16"/>
</dbReference>
<feature type="domain" description="Cadherin" evidence="11">
    <location>
        <begin position="2278"/>
        <end position="2381"/>
    </location>
</feature>